<evidence type="ECO:0000256" key="5">
    <source>
        <dbReference type="ARBA" id="ARBA00022989"/>
    </source>
</evidence>
<dbReference type="PANTHER" id="PTHR43099">
    <property type="entry name" value="UPF0053 PROTEIN YRKA"/>
    <property type="match status" value="1"/>
</dbReference>
<feature type="transmembrane region" description="Helical" evidence="10">
    <location>
        <begin position="6"/>
        <end position="35"/>
    </location>
</feature>
<dbReference type="InterPro" id="IPR016169">
    <property type="entry name" value="FAD-bd_PCMH_sub2"/>
</dbReference>
<dbReference type="GO" id="GO:0050660">
    <property type="term" value="F:flavin adenine dinucleotide binding"/>
    <property type="evidence" value="ECO:0007669"/>
    <property type="project" value="InterPro"/>
</dbReference>
<dbReference type="EMBL" id="QTJU01000001">
    <property type="protein sequence ID" value="RFM30453.1"/>
    <property type="molecule type" value="Genomic_DNA"/>
</dbReference>
<dbReference type="InterPro" id="IPR002550">
    <property type="entry name" value="CNNM"/>
</dbReference>
<dbReference type="Gene3D" id="3.30.465.10">
    <property type="match status" value="1"/>
</dbReference>
<dbReference type="InterPro" id="IPR036318">
    <property type="entry name" value="FAD-bd_PCMH-like_sf"/>
</dbReference>
<reference evidence="13 14" key="1">
    <citation type="submission" date="2018-08" db="EMBL/GenBank/DDBJ databases">
        <title>Chitinophagaceae sp. K23C18032701, a novel bacterium isolated from forest soil.</title>
        <authorList>
            <person name="Wang C."/>
        </authorList>
    </citation>
    <scope>NUCLEOTIDE SEQUENCE [LARGE SCALE GENOMIC DNA]</scope>
    <source>
        <strain evidence="13 14">K23C18032701</strain>
    </source>
</reference>
<feature type="domain" description="CBS" evidence="11">
    <location>
        <begin position="272"/>
        <end position="332"/>
    </location>
</feature>
<evidence type="ECO:0000256" key="3">
    <source>
        <dbReference type="ARBA" id="ARBA00022692"/>
    </source>
</evidence>
<dbReference type="GO" id="GO:0005886">
    <property type="term" value="C:plasma membrane"/>
    <property type="evidence" value="ECO:0007669"/>
    <property type="project" value="UniProtKB-SubCell"/>
</dbReference>
<keyword evidence="14" id="KW-1185">Reference proteome</keyword>
<keyword evidence="4" id="KW-0677">Repeat</keyword>
<evidence type="ECO:0000256" key="6">
    <source>
        <dbReference type="ARBA" id="ARBA00023122"/>
    </source>
</evidence>
<dbReference type="Pfam" id="PF00571">
    <property type="entry name" value="CBS"/>
    <property type="match status" value="2"/>
</dbReference>
<dbReference type="AlphaFoldDB" id="A0A3E1NRA7"/>
<dbReference type="SUPFAM" id="SSF56176">
    <property type="entry name" value="FAD-binding/transporter-associated domain-like"/>
    <property type="match status" value="1"/>
</dbReference>
<comment type="caution">
    <text evidence="13">The sequence shown here is derived from an EMBL/GenBank/DDBJ whole genome shotgun (WGS) entry which is preliminary data.</text>
</comment>
<keyword evidence="2" id="KW-1003">Cell membrane</keyword>
<dbReference type="InterPro" id="IPR000644">
    <property type="entry name" value="CBS_dom"/>
</dbReference>
<evidence type="ECO:0000256" key="8">
    <source>
        <dbReference type="PROSITE-ProRule" id="PRU00703"/>
    </source>
</evidence>
<dbReference type="InterPro" id="IPR044751">
    <property type="entry name" value="Ion_transp-like_CBS"/>
</dbReference>
<dbReference type="RefSeq" id="WP_116846208.1">
    <property type="nucleotide sequence ID" value="NZ_QTJU01000001.1"/>
</dbReference>
<evidence type="ECO:0000259" key="12">
    <source>
        <dbReference type="PROSITE" id="PS51846"/>
    </source>
</evidence>
<feature type="domain" description="CNNM transmembrane" evidence="12">
    <location>
        <begin position="1"/>
        <end position="200"/>
    </location>
</feature>
<dbReference type="Gene3D" id="3.10.580.10">
    <property type="entry name" value="CBS-domain"/>
    <property type="match status" value="1"/>
</dbReference>
<evidence type="ECO:0000313" key="14">
    <source>
        <dbReference type="Proteomes" id="UP000261284"/>
    </source>
</evidence>
<keyword evidence="7 9" id="KW-0472">Membrane</keyword>
<evidence type="ECO:0000256" key="9">
    <source>
        <dbReference type="PROSITE-ProRule" id="PRU01193"/>
    </source>
</evidence>
<feature type="transmembrane region" description="Helical" evidence="10">
    <location>
        <begin position="139"/>
        <end position="159"/>
    </location>
</feature>
<accession>A0A3E1NRA7</accession>
<keyword evidence="6 8" id="KW-0129">CBS domain</keyword>
<dbReference type="InterPro" id="IPR005170">
    <property type="entry name" value="Transptr-assoc_dom"/>
</dbReference>
<evidence type="ECO:0000256" key="2">
    <source>
        <dbReference type="ARBA" id="ARBA00022475"/>
    </source>
</evidence>
<dbReference type="SUPFAM" id="SSF54631">
    <property type="entry name" value="CBS-domain pair"/>
    <property type="match status" value="1"/>
</dbReference>
<name>A0A3E1NRA7_9BACT</name>
<organism evidence="13 14">
    <name type="scientific">Deminuibacter soli</name>
    <dbReference type="NCBI Taxonomy" id="2291815"/>
    <lineage>
        <taxon>Bacteria</taxon>
        <taxon>Pseudomonadati</taxon>
        <taxon>Bacteroidota</taxon>
        <taxon>Chitinophagia</taxon>
        <taxon>Chitinophagales</taxon>
        <taxon>Chitinophagaceae</taxon>
        <taxon>Deminuibacter</taxon>
    </lineage>
</organism>
<dbReference type="CDD" id="cd04590">
    <property type="entry name" value="CBS_pair_CorC_HlyC_assoc"/>
    <property type="match status" value="1"/>
</dbReference>
<dbReference type="PROSITE" id="PS51371">
    <property type="entry name" value="CBS"/>
    <property type="match status" value="1"/>
</dbReference>
<evidence type="ECO:0000313" key="13">
    <source>
        <dbReference type="EMBL" id="RFM30453.1"/>
    </source>
</evidence>
<dbReference type="Pfam" id="PF03471">
    <property type="entry name" value="CorC_HlyC"/>
    <property type="match status" value="1"/>
</dbReference>
<comment type="subcellular location">
    <subcellularLocation>
        <location evidence="1">Cell membrane</location>
        <topology evidence="1">Multi-pass membrane protein</topology>
    </subcellularLocation>
</comment>
<dbReference type="OrthoDB" id="9798188at2"/>
<dbReference type="Proteomes" id="UP000261284">
    <property type="component" value="Unassembled WGS sequence"/>
</dbReference>
<sequence>MTNLYTFLLIGCTLILIGFFAGIEIAFVSASRLNIELKKKQGKRSGRILSRFMEQPATFIGTCLVGINICMVVYGLLFSDLMKRSLWNPLQIHNEYLKLLFDTVLSSAILLLLGEFIPKAIFRAKNDVLLNFFAGVSNFFYKICYPIATIFVSISEWILKNIFNVRVKETNAAFSKVDLEHFFQQTKEQDEDNSELNTELFENALSLPMVKIRQCLVPRTEIEAVDIESSVDEVLRIFVESKLSKLVVYEENIDNILGFIHQLDFFKKPATIRSVMLPIPAVPESMSATDLINKFSKEGKSIAWVIDEFGGTAGIVTMEDVLEEIFGEIQDEYDTEEFVEKQLAENEYIFSGRLELDFLNEKYGFDFPENESETLSGYIINQYETIPKLKERIIIDRFEFDVLNVSDTRIEMVKMKVLR</sequence>
<gene>
    <name evidence="13" type="ORF">DXN05_05715</name>
</gene>
<feature type="transmembrane region" description="Helical" evidence="10">
    <location>
        <begin position="56"/>
        <end position="79"/>
    </location>
</feature>
<dbReference type="PROSITE" id="PS51846">
    <property type="entry name" value="CNNM"/>
    <property type="match status" value="1"/>
</dbReference>
<dbReference type="PANTHER" id="PTHR43099:SF2">
    <property type="entry name" value="UPF0053 PROTEIN YRKA"/>
    <property type="match status" value="1"/>
</dbReference>
<dbReference type="SMART" id="SM01091">
    <property type="entry name" value="CorC_HlyC"/>
    <property type="match status" value="1"/>
</dbReference>
<keyword evidence="5 9" id="KW-1133">Transmembrane helix</keyword>
<evidence type="ECO:0000259" key="11">
    <source>
        <dbReference type="PROSITE" id="PS51371"/>
    </source>
</evidence>
<dbReference type="InterPro" id="IPR051676">
    <property type="entry name" value="UPF0053_domain"/>
</dbReference>
<protein>
    <submittedName>
        <fullName evidence="13">HlyC/CorC family transporter</fullName>
    </submittedName>
</protein>
<evidence type="ECO:0000256" key="1">
    <source>
        <dbReference type="ARBA" id="ARBA00004651"/>
    </source>
</evidence>
<dbReference type="Pfam" id="PF01595">
    <property type="entry name" value="CNNM"/>
    <property type="match status" value="1"/>
</dbReference>
<evidence type="ECO:0000256" key="7">
    <source>
        <dbReference type="ARBA" id="ARBA00023136"/>
    </source>
</evidence>
<dbReference type="InterPro" id="IPR046342">
    <property type="entry name" value="CBS_dom_sf"/>
</dbReference>
<proteinExistence type="predicted"/>
<evidence type="ECO:0000256" key="4">
    <source>
        <dbReference type="ARBA" id="ARBA00022737"/>
    </source>
</evidence>
<evidence type="ECO:0000256" key="10">
    <source>
        <dbReference type="SAM" id="Phobius"/>
    </source>
</evidence>
<keyword evidence="3 9" id="KW-0812">Transmembrane</keyword>